<dbReference type="SMART" id="SM00343">
    <property type="entry name" value="ZnF_C2HC"/>
    <property type="match status" value="1"/>
</dbReference>
<dbReference type="Pfam" id="PF25597">
    <property type="entry name" value="SH3_retrovirus"/>
    <property type="match status" value="1"/>
</dbReference>
<evidence type="ECO:0000313" key="3">
    <source>
        <dbReference type="EMBL" id="GEU45186.1"/>
    </source>
</evidence>
<dbReference type="PROSITE" id="PS50158">
    <property type="entry name" value="ZF_CCHC"/>
    <property type="match status" value="1"/>
</dbReference>
<evidence type="ECO:0000259" key="2">
    <source>
        <dbReference type="PROSITE" id="PS50158"/>
    </source>
</evidence>
<dbReference type="InterPro" id="IPR036397">
    <property type="entry name" value="RNaseH_sf"/>
</dbReference>
<dbReference type="Pfam" id="PF00098">
    <property type="entry name" value="zf-CCHC"/>
    <property type="match status" value="1"/>
</dbReference>
<dbReference type="InterPro" id="IPR001878">
    <property type="entry name" value="Znf_CCHC"/>
</dbReference>
<dbReference type="EMBL" id="BKCJ010001950">
    <property type="protein sequence ID" value="GEU45186.1"/>
    <property type="molecule type" value="Genomic_DNA"/>
</dbReference>
<dbReference type="SUPFAM" id="SSF57756">
    <property type="entry name" value="Retrovirus zinc finger-like domains"/>
    <property type="match status" value="1"/>
</dbReference>
<organism evidence="3">
    <name type="scientific">Tanacetum cinerariifolium</name>
    <name type="common">Dalmatian daisy</name>
    <name type="synonym">Chrysanthemum cinerariifolium</name>
    <dbReference type="NCBI Taxonomy" id="118510"/>
    <lineage>
        <taxon>Eukaryota</taxon>
        <taxon>Viridiplantae</taxon>
        <taxon>Streptophyta</taxon>
        <taxon>Embryophyta</taxon>
        <taxon>Tracheophyta</taxon>
        <taxon>Spermatophyta</taxon>
        <taxon>Magnoliopsida</taxon>
        <taxon>eudicotyledons</taxon>
        <taxon>Gunneridae</taxon>
        <taxon>Pentapetalae</taxon>
        <taxon>asterids</taxon>
        <taxon>campanulids</taxon>
        <taxon>Asterales</taxon>
        <taxon>Asteraceae</taxon>
        <taxon>Asteroideae</taxon>
        <taxon>Anthemideae</taxon>
        <taxon>Anthemidinae</taxon>
        <taxon>Tanacetum</taxon>
    </lineage>
</organism>
<feature type="domain" description="CCHC-type" evidence="2">
    <location>
        <begin position="556"/>
        <end position="571"/>
    </location>
</feature>
<dbReference type="PANTHER" id="PTHR11439:SF442">
    <property type="entry name" value="CYSTEINE-RICH RLK (RECEPTOR-LIKE PROTEIN KINASE) 8"/>
    <property type="match status" value="1"/>
</dbReference>
<accession>A0A6L2K703</accession>
<name>A0A6L2K703_TANCI</name>
<dbReference type="Gene3D" id="3.30.420.10">
    <property type="entry name" value="Ribonuclease H-like superfamily/Ribonuclease H"/>
    <property type="match status" value="1"/>
</dbReference>
<dbReference type="InterPro" id="IPR012337">
    <property type="entry name" value="RNaseH-like_sf"/>
</dbReference>
<dbReference type="GO" id="GO:0008270">
    <property type="term" value="F:zinc ion binding"/>
    <property type="evidence" value="ECO:0007669"/>
    <property type="project" value="UniProtKB-KW"/>
</dbReference>
<proteinExistence type="predicted"/>
<dbReference type="GO" id="GO:0003676">
    <property type="term" value="F:nucleic acid binding"/>
    <property type="evidence" value="ECO:0007669"/>
    <property type="project" value="InterPro"/>
</dbReference>
<dbReference type="AlphaFoldDB" id="A0A6L2K703"/>
<dbReference type="InterPro" id="IPR057670">
    <property type="entry name" value="SH3_retrovirus"/>
</dbReference>
<dbReference type="CDD" id="cd09272">
    <property type="entry name" value="RNase_HI_RT_Ty1"/>
    <property type="match status" value="1"/>
</dbReference>
<sequence length="917" mass="104254">MILESVANGPLIWPTIEENGVTRPRKYSELSLTDAIQADCDVKPTNIILQGLLPEVYALISKHKVAKDLWERIQLLMQGTSLTKQEEECKLYDEFDKFSYKKRETLQELAFLDAYDSDCDELNTAKVALMVNLSHYGLDVLAEVVQIFLMYLDSGCSKHMTGDRSQLTNLVYNVEGLGHNLFSIRQFYGLNLEVAFRQHTCYIYNLEGVDLLTRSRGDNLYTTSLGDMMAAINHLARHGLVRGLPKLKFEKDHLCSAYAMGKSKKKSHQPKSKDTNQEKLYLLHMDLCGPMHVSGVKGKKYILVVVDDYSRFTWVKCLRLKDEALDFIIKFLKMIQVRLKAPDGISHETFIARTLHQNGVAERRNRMLIKVVCTIENLGKLQPKVDIGIFIGYAPSKKAFQIYNRRTRRIIKTIHVDFDELIAMASEQRSLEPTLYKMTPAIISLGIMSNLPSSTHVDLPAPEVIAPIAEVKCDDPIDVVNHIMSFLTAVVTSRYPTTNTQLRNSSNPRQQATINNGRVTLQLIQGRQTSIAAGTSRTYTPGASGNNSRKQRTIICYNCKGEGHKSKQCTKPKRKRDDSWFKDKVQPDSFVDKDNLNHMYKLKKALYGLKQAHRAWYNLLSKFLLSQDSLKESWIPHCSSEGKAKIFSCDLVDTSMVEKSKLDKDLQGKAVDPTHYHGMLSTLMYITASRPDLTFNVCMCARYQEKPTKKHLHAVKIIFKYLRGTVNKGILYSKDSSIDLTAYADANHAGCQDTRRSTSGSMQLLGDRLVSRSSKRQKSEAISSTEAEYIALSGCCAQVIWMRSQLTDYGLGFNKVPMYYDNKSAIALCCNNVAYSRSKHIDIKFHFIKEQVENRVVELYFVNTEYQLANIFTKALCREELNFLSTSWECEVLRLRPCNCWQIKLKNSGGTYSYILG</sequence>
<comment type="caution">
    <text evidence="3">The sequence shown here is derived from an EMBL/GenBank/DDBJ whole genome shotgun (WGS) entry which is preliminary data.</text>
</comment>
<evidence type="ECO:0000256" key="1">
    <source>
        <dbReference type="PROSITE-ProRule" id="PRU00047"/>
    </source>
</evidence>
<reference evidence="3" key="1">
    <citation type="journal article" date="2019" name="Sci. Rep.">
        <title>Draft genome of Tanacetum cinerariifolium, the natural source of mosquito coil.</title>
        <authorList>
            <person name="Yamashiro T."/>
            <person name="Shiraishi A."/>
            <person name="Satake H."/>
            <person name="Nakayama K."/>
        </authorList>
    </citation>
    <scope>NUCLEOTIDE SEQUENCE</scope>
</reference>
<keyword evidence="1" id="KW-0479">Metal-binding</keyword>
<protein>
    <submittedName>
        <fullName evidence="3">Ribonuclease H-like domain-containing protein</fullName>
    </submittedName>
</protein>
<keyword evidence="1" id="KW-0862">Zinc</keyword>
<dbReference type="PANTHER" id="PTHR11439">
    <property type="entry name" value="GAG-POL-RELATED RETROTRANSPOSON"/>
    <property type="match status" value="1"/>
</dbReference>
<gene>
    <name evidence="3" type="ORF">Tci_017164</name>
</gene>
<dbReference type="Gene3D" id="4.10.60.10">
    <property type="entry name" value="Zinc finger, CCHC-type"/>
    <property type="match status" value="1"/>
</dbReference>
<keyword evidence="1" id="KW-0863">Zinc-finger</keyword>
<dbReference type="InterPro" id="IPR036875">
    <property type="entry name" value="Znf_CCHC_sf"/>
</dbReference>
<dbReference type="SUPFAM" id="SSF53098">
    <property type="entry name" value="Ribonuclease H-like"/>
    <property type="match status" value="1"/>
</dbReference>